<dbReference type="GO" id="GO:0005929">
    <property type="term" value="C:cilium"/>
    <property type="evidence" value="ECO:0000318"/>
    <property type="project" value="GO_Central"/>
</dbReference>
<dbReference type="Pfam" id="PF21039">
    <property type="entry name" value="CEP104_ZnF"/>
    <property type="match status" value="1"/>
</dbReference>
<dbReference type="OrthoDB" id="66599at2759"/>
<gene>
    <name evidence="3" type="primary">WBGene00114865</name>
</gene>
<feature type="compositionally biased region" description="Low complexity" evidence="2">
    <location>
        <begin position="356"/>
        <end position="371"/>
    </location>
</feature>
<dbReference type="InterPro" id="IPR011989">
    <property type="entry name" value="ARM-like"/>
</dbReference>
<dbReference type="AlphaFoldDB" id="A0A2A6CIJ5"/>
<evidence type="ECO:0000313" key="4">
    <source>
        <dbReference type="Proteomes" id="UP000005239"/>
    </source>
</evidence>
<feature type="region of interest" description="Disordered" evidence="2">
    <location>
        <begin position="356"/>
        <end position="536"/>
    </location>
</feature>
<organism evidence="3 4">
    <name type="scientific">Pristionchus pacificus</name>
    <name type="common">Parasitic nematode worm</name>
    <dbReference type="NCBI Taxonomy" id="54126"/>
    <lineage>
        <taxon>Eukaryota</taxon>
        <taxon>Metazoa</taxon>
        <taxon>Ecdysozoa</taxon>
        <taxon>Nematoda</taxon>
        <taxon>Chromadorea</taxon>
        <taxon>Rhabditida</taxon>
        <taxon>Rhabditina</taxon>
        <taxon>Diplogasteromorpha</taxon>
        <taxon>Diplogasteroidea</taxon>
        <taxon>Neodiplogasteridae</taxon>
        <taxon>Pristionchus</taxon>
    </lineage>
</organism>
<feature type="compositionally biased region" description="Basic and acidic residues" evidence="2">
    <location>
        <begin position="487"/>
        <end position="518"/>
    </location>
</feature>
<dbReference type="InterPro" id="IPR048738">
    <property type="entry name" value="CEP104_Znf"/>
</dbReference>
<dbReference type="EnsemblMetazoa" id="PPA25311.1">
    <property type="protein sequence ID" value="PPA25311.1"/>
    <property type="gene ID" value="WBGene00114865"/>
</dbReference>
<dbReference type="InterPro" id="IPR001943">
    <property type="entry name" value="UVR_dom"/>
</dbReference>
<reference evidence="3" key="2">
    <citation type="submission" date="2022-06" db="UniProtKB">
        <authorList>
            <consortium name="EnsemblMetazoa"/>
        </authorList>
    </citation>
    <scope>IDENTIFICATION</scope>
    <source>
        <strain evidence="3">PS312</strain>
    </source>
</reference>
<feature type="compositionally biased region" description="Low complexity" evidence="2">
    <location>
        <begin position="379"/>
        <end position="391"/>
    </location>
</feature>
<accession>A0A8R1YFZ4</accession>
<name>A0A2A6CIJ5_PRIPA</name>
<dbReference type="Pfam" id="PF21038">
    <property type="entry name" value="CEP104_N"/>
    <property type="match status" value="1"/>
</dbReference>
<dbReference type="PANTHER" id="PTHR13371">
    <property type="entry name" value="GLYCINE-, GLUTAMATE-, THIENYLCYCLOHEXYLPIPERIDINE-BINDING PROTEIN"/>
    <property type="match status" value="1"/>
</dbReference>
<proteinExistence type="predicted"/>
<evidence type="ECO:0000256" key="1">
    <source>
        <dbReference type="SAM" id="Coils"/>
    </source>
</evidence>
<evidence type="ECO:0000313" key="3">
    <source>
        <dbReference type="EnsemblMetazoa" id="PPA25311.1"/>
    </source>
</evidence>
<dbReference type="Proteomes" id="UP000005239">
    <property type="component" value="Unassembled WGS sequence"/>
</dbReference>
<sequence>MGTAHQDIEFRVVKTPKENDLSKIPLNILVDDPWISEKDCKYPQELTIVLRKESNIEKVQLLSHNSFIAHKIDLFAGIAYGTKKEFWKQLGTVTLKAVKSSDTKHELKTVYLDEICNAFRLKLHHNYEHKVANPHNQVGIVQFRLFGRNMAMATEMDAFKYVEKGMKRNKDGKERRGRDIDHTYSDEIEGVLESMERSKERAIQVADFQLAKSAQLGIRTLTKAKKEMEELEKDQGEAVKNDDFERAHDIRQEMKIFRANILACVEPQLIDDLPPNDPLHTKSTPSDNMGIYRPRELFDNEVEVYPPPHPKLFEPIKLSPVEKYAPLDLNFLVAPKPSKKRENSAESSSSLIFRRSLSPLSPSRGHSSINPSPSPIHPPIHSSIPKRISSSNRVESPGERTLKGILRRPISVDISERSVHRSPSPLPSSASSIRSTERSGKKKKLASAHRSSSFSSPSSSYSYRPSSTNRNQFLEKENMIVPAVLRRQAEERTNREREENERAEREARERGRRNERSVHLAMDSDDDSRRASDSELSIRPFEEMRTPSRRIEDIYDLVHPHQKSALNQGVQVFGGDTMTKVFAKEWELRKEGLREIQSYLKKIEGNKKRAVESINPLISVLARSLRDKLYNVYSEALSLLEFTCIQFIPMNGLYAYSSTLGDAVHETIMNKAGDAINDRRSASETMKSVKKILEGDGKVAKTFMNYFIKSKEREGTRAEKGRAKIIYEAAKDHNAPNNELGLSSLNVARFGAACLKSTDSEVRNIGRELFLRVHNNPSADKSRLRKFLPSEGTHEGNAAIYKQLFAEMEGKRQSMNNPLQSENRRISTSKSSKSVRIREDAKDGNDDVDYDKMCMFCGTTSDSFTPSQLDIHYLTECPMLTSCNHCNEVIEVAEMRNHLIEECRAKGLYKLCPTCKEPIERKEYHRHVGKKSCHPSPPHCARCILCGNEVSPSNDLGWRRHLMEECKRGRKMKKTKSQRTLHQLHFIPR</sequence>
<dbReference type="Pfam" id="PF21040">
    <property type="entry name" value="CEP104-like_TOG"/>
    <property type="match status" value="1"/>
</dbReference>
<feature type="compositionally biased region" description="Low complexity" evidence="2">
    <location>
        <begin position="450"/>
        <end position="467"/>
    </location>
</feature>
<dbReference type="InterPro" id="IPR048739">
    <property type="entry name" value="CEP104_N"/>
</dbReference>
<dbReference type="PROSITE" id="PS50151">
    <property type="entry name" value="UVR"/>
    <property type="match status" value="1"/>
</dbReference>
<reference evidence="4" key="1">
    <citation type="journal article" date="2008" name="Nat. Genet.">
        <title>The Pristionchus pacificus genome provides a unique perspective on nematode lifestyle and parasitism.</title>
        <authorList>
            <person name="Dieterich C."/>
            <person name="Clifton S.W."/>
            <person name="Schuster L.N."/>
            <person name="Chinwalla A."/>
            <person name="Delehaunty K."/>
            <person name="Dinkelacker I."/>
            <person name="Fulton L."/>
            <person name="Fulton R."/>
            <person name="Godfrey J."/>
            <person name="Minx P."/>
            <person name="Mitreva M."/>
            <person name="Roeseler W."/>
            <person name="Tian H."/>
            <person name="Witte H."/>
            <person name="Yang S.P."/>
            <person name="Wilson R.K."/>
            <person name="Sommer R.J."/>
        </authorList>
    </citation>
    <scope>NUCLEOTIDE SEQUENCE [LARGE SCALE GENOMIC DNA]</scope>
    <source>
        <strain evidence="4">PS312</strain>
    </source>
</reference>
<evidence type="ECO:0000256" key="2">
    <source>
        <dbReference type="SAM" id="MobiDB-lite"/>
    </source>
</evidence>
<keyword evidence="1" id="KW-0175">Coiled coil</keyword>
<feature type="coiled-coil region" evidence="1">
    <location>
        <begin position="214"/>
        <end position="241"/>
    </location>
</feature>
<keyword evidence="4" id="KW-1185">Reference proteome</keyword>
<protein>
    <submittedName>
        <fullName evidence="3">UVR domain-containing protein</fullName>
    </submittedName>
</protein>
<dbReference type="InterPro" id="IPR052607">
    <property type="entry name" value="CEP104-like"/>
</dbReference>
<feature type="compositionally biased region" description="Polar residues" evidence="2">
    <location>
        <begin position="816"/>
        <end position="834"/>
    </location>
</feature>
<dbReference type="PANTHER" id="PTHR13371:SF0">
    <property type="entry name" value="CENTROSOMAL PROTEIN OF 104 KDA"/>
    <property type="match status" value="1"/>
</dbReference>
<feature type="region of interest" description="Disordered" evidence="2">
    <location>
        <begin position="816"/>
        <end position="842"/>
    </location>
</feature>
<accession>A0A2A6CIJ5</accession>
<dbReference type="Gene3D" id="1.25.10.10">
    <property type="entry name" value="Leucine-rich Repeat Variant"/>
    <property type="match status" value="1"/>
</dbReference>